<dbReference type="AlphaFoldDB" id="A0A8K0JED0"/>
<gene>
    <name evidence="1" type="ORF">FFLO_06690</name>
</gene>
<protein>
    <submittedName>
        <fullName evidence="1">Uncharacterized protein</fullName>
    </submittedName>
</protein>
<name>A0A8K0JED0_9TREE</name>
<dbReference type="Proteomes" id="UP000812966">
    <property type="component" value="Unassembled WGS sequence"/>
</dbReference>
<comment type="caution">
    <text evidence="1">The sequence shown here is derived from an EMBL/GenBank/DDBJ whole genome shotgun (WGS) entry which is preliminary data.</text>
</comment>
<proteinExistence type="predicted"/>
<reference evidence="1" key="1">
    <citation type="submission" date="2020-04" db="EMBL/GenBank/DDBJ databases">
        <title>Analysis of mating type loci in Filobasidium floriforme.</title>
        <authorList>
            <person name="Nowrousian M."/>
        </authorList>
    </citation>
    <scope>NUCLEOTIDE SEQUENCE</scope>
    <source>
        <strain evidence="1">CBS 6242</strain>
    </source>
</reference>
<evidence type="ECO:0000313" key="1">
    <source>
        <dbReference type="EMBL" id="KAG7527674.1"/>
    </source>
</evidence>
<organism evidence="1 2">
    <name type="scientific">Filobasidium floriforme</name>
    <dbReference type="NCBI Taxonomy" id="5210"/>
    <lineage>
        <taxon>Eukaryota</taxon>
        <taxon>Fungi</taxon>
        <taxon>Dikarya</taxon>
        <taxon>Basidiomycota</taxon>
        <taxon>Agaricomycotina</taxon>
        <taxon>Tremellomycetes</taxon>
        <taxon>Filobasidiales</taxon>
        <taxon>Filobasidiaceae</taxon>
        <taxon>Filobasidium</taxon>
    </lineage>
</organism>
<dbReference type="EMBL" id="JABELV010000245">
    <property type="protein sequence ID" value="KAG7527674.1"/>
    <property type="molecule type" value="Genomic_DNA"/>
</dbReference>
<evidence type="ECO:0000313" key="2">
    <source>
        <dbReference type="Proteomes" id="UP000812966"/>
    </source>
</evidence>
<keyword evidence="2" id="KW-1185">Reference proteome</keyword>
<sequence length="429" mass="49085">MDHLAVEATKTHSCDKSGCGYHPQTSIPLLIPFTRELRMMSLVNHGFRENVLRRKIMDVVVLHTTEQVLLALSKIREESFGYIRYIYMRGPIAMHGDKEWCTAREKFLERCSALQGITDQTQGLAYLKYSFHEPMSRLGLILAPGKDLPRPIAAPGLKGLIISASHLTKYEKQHSKEANYFTSKVKRLCQTVKNLDRLDLHPPGLSAPITSERDRLPSQLQMRDPFPETLEYIRAFSMTTSNQFCTVDKGDPREAHWWGYYSWLITTAPKINEITLTMVWSRDFLLNRYAGPYEILNSMGLKTLDWDEEDDVYQTRPRVEGETISADLKAFLSLLLQARPDLKMITLGCDVVIPSRGLPPLSFRYTTATKSDGLLSWQDKITFDDYIDYDVVDQIVQEINELVNLDLYSNSSLGGMMGALNRMNMGEYY</sequence>
<accession>A0A8K0JED0</accession>